<evidence type="ECO:0000256" key="5">
    <source>
        <dbReference type="ARBA" id="ARBA00023136"/>
    </source>
</evidence>
<evidence type="ECO:0000256" key="2">
    <source>
        <dbReference type="ARBA" id="ARBA00022475"/>
    </source>
</evidence>
<dbReference type="InterPro" id="IPR052192">
    <property type="entry name" value="Insect_Ionotropic_Sensory_Rcpt"/>
</dbReference>
<evidence type="ECO:0000313" key="10">
    <source>
        <dbReference type="Proteomes" id="UP001516400"/>
    </source>
</evidence>
<accession>A0ABD2NAI9</accession>
<keyword evidence="4 8" id="KW-1133">Transmembrane helix</keyword>
<keyword evidence="5 8" id="KW-0472">Membrane</keyword>
<feature type="transmembrane region" description="Helical" evidence="8">
    <location>
        <begin position="237"/>
        <end position="264"/>
    </location>
</feature>
<keyword evidence="6" id="KW-0675">Receptor</keyword>
<gene>
    <name evidence="9" type="ORF">HHI36_020365</name>
</gene>
<dbReference type="PANTHER" id="PTHR42643:SF38">
    <property type="entry name" value="IONOTROPIC RECEPTOR 100A"/>
    <property type="match status" value="1"/>
</dbReference>
<protein>
    <submittedName>
        <fullName evidence="9">Uncharacterized protein</fullName>
    </submittedName>
</protein>
<name>A0ABD2NAI9_9CUCU</name>
<evidence type="ECO:0000256" key="4">
    <source>
        <dbReference type="ARBA" id="ARBA00022989"/>
    </source>
</evidence>
<keyword evidence="2" id="KW-1003">Cell membrane</keyword>
<keyword evidence="7" id="KW-0325">Glycoprotein</keyword>
<comment type="subcellular location">
    <subcellularLocation>
        <location evidence="1">Cell membrane</location>
        <topology evidence="1">Multi-pass membrane protein</topology>
    </subcellularLocation>
</comment>
<reference evidence="9 10" key="1">
    <citation type="journal article" date="2021" name="BMC Biol.">
        <title>Horizontally acquired antibacterial genes associated with adaptive radiation of ladybird beetles.</title>
        <authorList>
            <person name="Li H.S."/>
            <person name="Tang X.F."/>
            <person name="Huang Y.H."/>
            <person name="Xu Z.Y."/>
            <person name="Chen M.L."/>
            <person name="Du X.Y."/>
            <person name="Qiu B.Y."/>
            <person name="Chen P.T."/>
            <person name="Zhang W."/>
            <person name="Slipinski A."/>
            <person name="Escalona H.E."/>
            <person name="Waterhouse R.M."/>
            <person name="Zwick A."/>
            <person name="Pang H."/>
        </authorList>
    </citation>
    <scope>NUCLEOTIDE SEQUENCE [LARGE SCALE GENOMIC DNA]</scope>
    <source>
        <strain evidence="9">SYSU2018</strain>
    </source>
</reference>
<keyword evidence="3 8" id="KW-0812">Transmembrane</keyword>
<evidence type="ECO:0000256" key="6">
    <source>
        <dbReference type="ARBA" id="ARBA00023170"/>
    </source>
</evidence>
<feature type="transmembrane region" description="Helical" evidence="8">
    <location>
        <begin position="19"/>
        <end position="36"/>
    </location>
</feature>
<dbReference type="PANTHER" id="PTHR42643">
    <property type="entry name" value="IONOTROPIC RECEPTOR 20A-RELATED"/>
    <property type="match status" value="1"/>
</dbReference>
<evidence type="ECO:0000256" key="3">
    <source>
        <dbReference type="ARBA" id="ARBA00022692"/>
    </source>
</evidence>
<dbReference type="EMBL" id="JABFTP020000083">
    <property type="protein sequence ID" value="KAL3275612.1"/>
    <property type="molecule type" value="Genomic_DNA"/>
</dbReference>
<keyword evidence="10" id="KW-1185">Reference proteome</keyword>
<proteinExistence type="predicted"/>
<evidence type="ECO:0000256" key="7">
    <source>
        <dbReference type="ARBA" id="ARBA00023180"/>
    </source>
</evidence>
<dbReference type="AlphaFoldDB" id="A0ABD2NAI9"/>
<evidence type="ECO:0000313" key="9">
    <source>
        <dbReference type="EMBL" id="KAL3275612.1"/>
    </source>
</evidence>
<dbReference type="GO" id="GO:0005886">
    <property type="term" value="C:plasma membrane"/>
    <property type="evidence" value="ECO:0007669"/>
    <property type="project" value="UniProtKB-SubCell"/>
</dbReference>
<evidence type="ECO:0000256" key="1">
    <source>
        <dbReference type="ARBA" id="ARBA00004651"/>
    </source>
</evidence>
<feature type="transmembrane region" description="Helical" evidence="8">
    <location>
        <begin position="48"/>
        <end position="67"/>
    </location>
</feature>
<sequence length="265" mass="30486">MVIICVTWILMEFTHRGRITLETIALVPLALVCGFLEQTFRVKMNSRSQRLIVIFILFLSTIMNYIFKSRFTYLLNGLNYEKSINNVDDILSKGLKIGSTKYVSGIINTTSKMDQYLQQNFVECFGLNCLNITAFKRDMATLTLKGIVQSSIDMFSDKYNDRWLLKDLPSQTQTIYFVAYFIPGHPMFPLFNRNLQRVVEAGIVENIALKYNTFHETKKKSFNSTQSLHLEHIAAPLVLWLIGFLLSLIVFIGELASVHFQIILT</sequence>
<evidence type="ECO:0000256" key="8">
    <source>
        <dbReference type="SAM" id="Phobius"/>
    </source>
</evidence>
<comment type="caution">
    <text evidence="9">The sequence shown here is derived from an EMBL/GenBank/DDBJ whole genome shotgun (WGS) entry which is preliminary data.</text>
</comment>
<organism evidence="9 10">
    <name type="scientific">Cryptolaemus montrouzieri</name>
    <dbReference type="NCBI Taxonomy" id="559131"/>
    <lineage>
        <taxon>Eukaryota</taxon>
        <taxon>Metazoa</taxon>
        <taxon>Ecdysozoa</taxon>
        <taxon>Arthropoda</taxon>
        <taxon>Hexapoda</taxon>
        <taxon>Insecta</taxon>
        <taxon>Pterygota</taxon>
        <taxon>Neoptera</taxon>
        <taxon>Endopterygota</taxon>
        <taxon>Coleoptera</taxon>
        <taxon>Polyphaga</taxon>
        <taxon>Cucujiformia</taxon>
        <taxon>Coccinelloidea</taxon>
        <taxon>Coccinellidae</taxon>
        <taxon>Scymninae</taxon>
        <taxon>Scymnini</taxon>
        <taxon>Cryptolaemus</taxon>
    </lineage>
</organism>
<dbReference type="Proteomes" id="UP001516400">
    <property type="component" value="Unassembled WGS sequence"/>
</dbReference>